<dbReference type="PANTHER" id="PTHR30625:SF15">
    <property type="entry name" value="BIOPOLYMER TRANSPORT PROTEIN EXBB"/>
    <property type="match status" value="1"/>
</dbReference>
<dbReference type="GO" id="GO:0005886">
    <property type="term" value="C:plasma membrane"/>
    <property type="evidence" value="ECO:0007669"/>
    <property type="project" value="UniProtKB-SubCell"/>
</dbReference>
<name>A0A0C1Y812_9CYAN</name>
<reference evidence="10" key="3">
    <citation type="submission" date="2020-02" db="EMBL/GenBank/DDBJ databases">
        <authorList>
            <person name="Sarangi A.N."/>
            <person name="Ghosh S."/>
            <person name="Mukherjee M."/>
            <person name="Tripathy S."/>
        </authorList>
    </citation>
    <scope>NUCLEOTIDE SEQUENCE</scope>
    <source>
        <strain evidence="10">BDU141951</strain>
    </source>
</reference>
<comment type="similarity">
    <text evidence="8">Belongs to the exbB/tolQ family.</text>
</comment>
<keyword evidence="6" id="KW-1133">Transmembrane helix</keyword>
<organism evidence="10">
    <name type="scientific">Lyngbya confervoides BDU141951</name>
    <dbReference type="NCBI Taxonomy" id="1574623"/>
    <lineage>
        <taxon>Bacteria</taxon>
        <taxon>Bacillati</taxon>
        <taxon>Cyanobacteriota</taxon>
        <taxon>Cyanophyceae</taxon>
        <taxon>Oscillatoriophycideae</taxon>
        <taxon>Oscillatoriales</taxon>
        <taxon>Microcoleaceae</taxon>
        <taxon>Lyngbya</taxon>
    </lineage>
</organism>
<feature type="domain" description="MotA/TolQ/ExbB proton channel" evidence="9">
    <location>
        <begin position="70"/>
        <end position="190"/>
    </location>
</feature>
<sequence>MSIVQIFEAGGIVMVPLLLFSIVALALAVERAVFWFRVSRGQRAIIKPLLQTYRSNPPAAYEQLRQHLDLPIARIFLEALELDGASPSQFRLALEGATQAELPLLKRFGTVFQTIIAVAPLLGLLGTILGLIRAFASIQIGEIGANAAAVTGGISEALVSTAAGMVVAIFALLAANLFRGLYKRQVALLQEYGSQLEILYEWHYRETLDPSSVTGATYARVG</sequence>
<evidence type="ECO:0000256" key="4">
    <source>
        <dbReference type="ARBA" id="ARBA00022692"/>
    </source>
</evidence>
<evidence type="ECO:0000256" key="8">
    <source>
        <dbReference type="RuleBase" id="RU004057"/>
    </source>
</evidence>
<keyword evidence="2 8" id="KW-0813">Transport</keyword>
<accession>A0A0C1Y812</accession>
<reference evidence="10" key="1">
    <citation type="submission" date="2014-11" db="EMBL/GenBank/DDBJ databases">
        <authorList>
            <person name="Malar M.C."/>
            <person name="Sen D."/>
            <person name="Tripathy S."/>
        </authorList>
    </citation>
    <scope>NUCLEOTIDE SEQUENCE</scope>
    <source>
        <strain evidence="10">BDU141951</strain>
    </source>
</reference>
<evidence type="ECO:0000256" key="5">
    <source>
        <dbReference type="ARBA" id="ARBA00022927"/>
    </source>
</evidence>
<gene>
    <name evidence="10" type="ORF">QQ91_023980</name>
</gene>
<keyword evidence="3" id="KW-1003">Cell membrane</keyword>
<evidence type="ECO:0000256" key="1">
    <source>
        <dbReference type="ARBA" id="ARBA00004651"/>
    </source>
</evidence>
<evidence type="ECO:0000313" key="10">
    <source>
        <dbReference type="EMBL" id="NEV70152.1"/>
    </source>
</evidence>
<reference evidence="10" key="2">
    <citation type="journal article" date="2015" name="Genome Announc.">
        <title>Draft Genome Sequence of Filamentous Marine Cyanobacterium Lyngbya confervoides Strain BDU141951.</title>
        <authorList>
            <person name="Chandrababunaidu M.M."/>
            <person name="Sen D."/>
            <person name="Tripathy S."/>
        </authorList>
    </citation>
    <scope>NUCLEOTIDE SEQUENCE</scope>
    <source>
        <strain evidence="10">BDU141951</strain>
    </source>
</reference>
<dbReference type="PANTHER" id="PTHR30625">
    <property type="entry name" value="PROTEIN TOLQ"/>
    <property type="match status" value="1"/>
</dbReference>
<evidence type="ECO:0000256" key="6">
    <source>
        <dbReference type="ARBA" id="ARBA00022989"/>
    </source>
</evidence>
<evidence type="ECO:0000256" key="3">
    <source>
        <dbReference type="ARBA" id="ARBA00022475"/>
    </source>
</evidence>
<dbReference type="Pfam" id="PF01618">
    <property type="entry name" value="MotA_ExbB"/>
    <property type="match status" value="1"/>
</dbReference>
<protein>
    <submittedName>
        <fullName evidence="10">MotA/TolQ/ExbB proton channel family protein</fullName>
    </submittedName>
</protein>
<keyword evidence="7" id="KW-0472">Membrane</keyword>
<keyword evidence="5 8" id="KW-0653">Protein transport</keyword>
<dbReference type="EMBL" id="JTHE02000003">
    <property type="protein sequence ID" value="NEV70152.1"/>
    <property type="molecule type" value="Genomic_DNA"/>
</dbReference>
<dbReference type="AlphaFoldDB" id="A0A0C1Y812"/>
<evidence type="ECO:0000256" key="7">
    <source>
        <dbReference type="ARBA" id="ARBA00023136"/>
    </source>
</evidence>
<dbReference type="InterPro" id="IPR002898">
    <property type="entry name" value="MotA_ExbB_proton_chnl"/>
</dbReference>
<comment type="subcellular location">
    <subcellularLocation>
        <location evidence="1">Cell membrane</location>
        <topology evidence="1">Multi-pass membrane protein</topology>
    </subcellularLocation>
    <subcellularLocation>
        <location evidence="8">Membrane</location>
        <topology evidence="8">Multi-pass membrane protein</topology>
    </subcellularLocation>
</comment>
<evidence type="ECO:0000259" key="9">
    <source>
        <dbReference type="Pfam" id="PF01618"/>
    </source>
</evidence>
<keyword evidence="4" id="KW-0812">Transmembrane</keyword>
<evidence type="ECO:0000256" key="2">
    <source>
        <dbReference type="ARBA" id="ARBA00022448"/>
    </source>
</evidence>
<comment type="caution">
    <text evidence="10">The sequence shown here is derived from an EMBL/GenBank/DDBJ whole genome shotgun (WGS) entry which is preliminary data.</text>
</comment>
<dbReference type="GO" id="GO:0017038">
    <property type="term" value="P:protein import"/>
    <property type="evidence" value="ECO:0007669"/>
    <property type="project" value="TreeGrafter"/>
</dbReference>
<proteinExistence type="inferred from homology"/>
<dbReference type="InterPro" id="IPR050790">
    <property type="entry name" value="ExbB/TolQ_transport"/>
</dbReference>